<evidence type="ECO:0000313" key="2">
    <source>
        <dbReference type="EnsemblPlants" id="OB11G23450.1"/>
    </source>
</evidence>
<name>J3N959_ORYBR</name>
<feature type="region of interest" description="Disordered" evidence="1">
    <location>
        <begin position="89"/>
        <end position="110"/>
    </location>
</feature>
<dbReference type="Gramene" id="OB11G23450.1">
    <property type="protein sequence ID" value="OB11G23450.1"/>
    <property type="gene ID" value="OB11G23450"/>
</dbReference>
<reference evidence="2" key="2">
    <citation type="submission" date="2013-04" db="UniProtKB">
        <authorList>
            <consortium name="EnsemblPlants"/>
        </authorList>
    </citation>
    <scope>IDENTIFICATION</scope>
</reference>
<reference evidence="2" key="1">
    <citation type="journal article" date="2013" name="Nat. Commun.">
        <title>Whole-genome sequencing of Oryza brachyantha reveals mechanisms underlying Oryza genome evolution.</title>
        <authorList>
            <person name="Chen J."/>
            <person name="Huang Q."/>
            <person name="Gao D."/>
            <person name="Wang J."/>
            <person name="Lang Y."/>
            <person name="Liu T."/>
            <person name="Li B."/>
            <person name="Bai Z."/>
            <person name="Luis Goicoechea J."/>
            <person name="Liang C."/>
            <person name="Chen C."/>
            <person name="Zhang W."/>
            <person name="Sun S."/>
            <person name="Liao Y."/>
            <person name="Zhang X."/>
            <person name="Yang L."/>
            <person name="Song C."/>
            <person name="Wang M."/>
            <person name="Shi J."/>
            <person name="Liu G."/>
            <person name="Liu J."/>
            <person name="Zhou H."/>
            <person name="Zhou W."/>
            <person name="Yu Q."/>
            <person name="An N."/>
            <person name="Chen Y."/>
            <person name="Cai Q."/>
            <person name="Wang B."/>
            <person name="Liu B."/>
            <person name="Min J."/>
            <person name="Huang Y."/>
            <person name="Wu H."/>
            <person name="Li Z."/>
            <person name="Zhang Y."/>
            <person name="Yin Y."/>
            <person name="Song W."/>
            <person name="Jiang J."/>
            <person name="Jackson S.A."/>
            <person name="Wing R.A."/>
            <person name="Wang J."/>
            <person name="Chen M."/>
        </authorList>
    </citation>
    <scope>NUCLEOTIDE SEQUENCE [LARGE SCALE GENOMIC DNA]</scope>
    <source>
        <strain evidence="2">cv. IRGC 101232</strain>
    </source>
</reference>
<dbReference type="AlphaFoldDB" id="J3N959"/>
<proteinExistence type="predicted"/>
<dbReference type="HOGENOM" id="CLU_2174874_0_0_1"/>
<feature type="compositionally biased region" description="Basic residues" evidence="1">
    <location>
        <begin position="94"/>
        <end position="110"/>
    </location>
</feature>
<dbReference type="EnsemblPlants" id="OB11G23450.1">
    <property type="protein sequence ID" value="OB11G23450.1"/>
    <property type="gene ID" value="OB11G23450"/>
</dbReference>
<keyword evidence="3" id="KW-1185">Reference proteome</keyword>
<sequence length="110" mass="11494">MSSSYHLLAAVCPASPLLIEHCILNSPSPVAALPAATVQLKWRTLPASFCGEPRAAAGGTTAGEVAIEPLDQARFGWVYVAMIAATRAAGGLHRGARRAAPPRRSPRPLQ</sequence>
<organism evidence="2">
    <name type="scientific">Oryza brachyantha</name>
    <name type="common">malo sina</name>
    <dbReference type="NCBI Taxonomy" id="4533"/>
    <lineage>
        <taxon>Eukaryota</taxon>
        <taxon>Viridiplantae</taxon>
        <taxon>Streptophyta</taxon>
        <taxon>Embryophyta</taxon>
        <taxon>Tracheophyta</taxon>
        <taxon>Spermatophyta</taxon>
        <taxon>Magnoliopsida</taxon>
        <taxon>Liliopsida</taxon>
        <taxon>Poales</taxon>
        <taxon>Poaceae</taxon>
        <taxon>BOP clade</taxon>
        <taxon>Oryzoideae</taxon>
        <taxon>Oryzeae</taxon>
        <taxon>Oryzinae</taxon>
        <taxon>Oryza</taxon>
    </lineage>
</organism>
<evidence type="ECO:0000256" key="1">
    <source>
        <dbReference type="SAM" id="MobiDB-lite"/>
    </source>
</evidence>
<accession>J3N959</accession>
<protein>
    <submittedName>
        <fullName evidence="2">Uncharacterized protein</fullName>
    </submittedName>
</protein>
<evidence type="ECO:0000313" key="3">
    <source>
        <dbReference type="Proteomes" id="UP000006038"/>
    </source>
</evidence>
<dbReference type="Proteomes" id="UP000006038">
    <property type="component" value="Chromosome 11"/>
</dbReference>